<dbReference type="SUPFAM" id="SSF81321">
    <property type="entry name" value="Family A G protein-coupled receptor-like"/>
    <property type="match status" value="1"/>
</dbReference>
<keyword evidence="6 14" id="KW-1133">Transmembrane helix</keyword>
<evidence type="ECO:0000256" key="6">
    <source>
        <dbReference type="ARBA" id="ARBA00022989"/>
    </source>
</evidence>
<name>A0A8C4RUV9_ERPCA</name>
<dbReference type="GeneTree" id="ENSGT01030000234640"/>
<evidence type="ECO:0000313" key="16">
    <source>
        <dbReference type="Ensembl" id="ENSECRP00000007983.1"/>
    </source>
</evidence>
<feature type="transmembrane region" description="Helical" evidence="14">
    <location>
        <begin position="97"/>
        <end position="121"/>
    </location>
</feature>
<feature type="transmembrane region" description="Helical" evidence="14">
    <location>
        <begin position="24"/>
        <end position="49"/>
    </location>
</feature>
<comment type="subcellular location">
    <subcellularLocation>
        <location evidence="1 14">Cell membrane</location>
        <topology evidence="1 14">Multi-pass membrane protein</topology>
    </subcellularLocation>
</comment>
<keyword evidence="9" id="KW-1015">Disulfide bond</keyword>
<dbReference type="Proteomes" id="UP000694620">
    <property type="component" value="Chromosome 4"/>
</dbReference>
<evidence type="ECO:0000259" key="15">
    <source>
        <dbReference type="PROSITE" id="PS50262"/>
    </source>
</evidence>
<keyword evidence="17" id="KW-1185">Reference proteome</keyword>
<reference evidence="16" key="1">
    <citation type="submission" date="2021-06" db="EMBL/GenBank/DDBJ databases">
        <authorList>
            <consortium name="Wellcome Sanger Institute Data Sharing"/>
        </authorList>
    </citation>
    <scope>NUCLEOTIDE SEQUENCE [LARGE SCALE GENOMIC DNA]</scope>
</reference>
<reference evidence="16" key="2">
    <citation type="submission" date="2025-08" db="UniProtKB">
        <authorList>
            <consortium name="Ensembl"/>
        </authorList>
    </citation>
    <scope>IDENTIFICATION</scope>
</reference>
<dbReference type="Pfam" id="PF13853">
    <property type="entry name" value="7tm_4"/>
    <property type="match status" value="1"/>
</dbReference>
<dbReference type="InterPro" id="IPR017452">
    <property type="entry name" value="GPCR_Rhodpsn_7TM"/>
</dbReference>
<feature type="transmembrane region" description="Helical" evidence="14">
    <location>
        <begin position="56"/>
        <end position="77"/>
    </location>
</feature>
<feature type="domain" description="G-protein coupled receptors family 1 profile" evidence="15">
    <location>
        <begin position="39"/>
        <end position="288"/>
    </location>
</feature>
<proteinExistence type="inferred from homology"/>
<keyword evidence="7 13" id="KW-0297">G-protein coupled receptor</keyword>
<comment type="similarity">
    <text evidence="13">Belongs to the G-protein coupled receptor 1 family.</text>
</comment>
<evidence type="ECO:0000256" key="5">
    <source>
        <dbReference type="ARBA" id="ARBA00022725"/>
    </source>
</evidence>
<keyword evidence="8 14" id="KW-0472">Membrane</keyword>
<dbReference type="PRINTS" id="PR00245">
    <property type="entry name" value="OLFACTORYR"/>
</dbReference>
<dbReference type="GO" id="GO:0004984">
    <property type="term" value="F:olfactory receptor activity"/>
    <property type="evidence" value="ECO:0007669"/>
    <property type="project" value="InterPro"/>
</dbReference>
<dbReference type="InterPro" id="IPR052921">
    <property type="entry name" value="GPCR1_Superfamily_Member"/>
</dbReference>
<feature type="transmembrane region" description="Helical" evidence="14">
    <location>
        <begin position="272"/>
        <end position="295"/>
    </location>
</feature>
<evidence type="ECO:0000256" key="1">
    <source>
        <dbReference type="ARBA" id="ARBA00004651"/>
    </source>
</evidence>
<evidence type="ECO:0000256" key="2">
    <source>
        <dbReference type="ARBA" id="ARBA00022475"/>
    </source>
</evidence>
<dbReference type="Ensembl" id="ENSECRT00000008110.1">
    <property type="protein sequence ID" value="ENSECRP00000007983.1"/>
    <property type="gene ID" value="ENSECRG00000005322.1"/>
</dbReference>
<sequence>MENTSYETIFILTPFQDMGNNKDIYFCISLVFYLLIIILNVSLIIFIYLEKNLHEPMYIFLSNLLFSGLTGSTSFYVKFMIDLRASTPVVSRSVCFIQVFLIYTYVFGEITILTVMAYDRYIAINWPLQYTIIISDRKIKKLIFLSWIYPCCMVALGTALTARLSLCGNRINWLYCNNWEIVKLSCLETVINSIYGLVFSFTFFVPFIFIIYSYIKILILCWNNSRTHKHKAFQTCLPHLITLALFLSSITFEATESRVNLKRTMNGVSTVASLECLIIPPILNPLIYGIILPGIRKRIIYM</sequence>
<keyword evidence="12 13" id="KW-0807">Transducer</keyword>
<feature type="transmembrane region" description="Helical" evidence="14">
    <location>
        <begin position="194"/>
        <end position="215"/>
    </location>
</feature>
<dbReference type="PANTHER" id="PTHR26451">
    <property type="entry name" value="G_PROTEIN_RECEP_F1_2 DOMAIN-CONTAINING PROTEIN"/>
    <property type="match status" value="1"/>
</dbReference>
<evidence type="ECO:0000256" key="4">
    <source>
        <dbReference type="ARBA" id="ARBA00022692"/>
    </source>
</evidence>
<dbReference type="PRINTS" id="PR00237">
    <property type="entry name" value="GPCRRHODOPSN"/>
</dbReference>
<keyword evidence="11" id="KW-0325">Glycoprotein</keyword>
<dbReference type="PROSITE" id="PS00237">
    <property type="entry name" value="G_PROTEIN_RECEP_F1_1"/>
    <property type="match status" value="1"/>
</dbReference>
<dbReference type="GO" id="GO:0004930">
    <property type="term" value="F:G protein-coupled receptor activity"/>
    <property type="evidence" value="ECO:0007669"/>
    <property type="project" value="UniProtKB-KW"/>
</dbReference>
<evidence type="ECO:0000256" key="10">
    <source>
        <dbReference type="ARBA" id="ARBA00023170"/>
    </source>
</evidence>
<organism evidence="16 17">
    <name type="scientific">Erpetoichthys calabaricus</name>
    <name type="common">Rope fish</name>
    <name type="synonym">Calamoichthys calabaricus</name>
    <dbReference type="NCBI Taxonomy" id="27687"/>
    <lineage>
        <taxon>Eukaryota</taxon>
        <taxon>Metazoa</taxon>
        <taxon>Chordata</taxon>
        <taxon>Craniata</taxon>
        <taxon>Vertebrata</taxon>
        <taxon>Euteleostomi</taxon>
        <taxon>Actinopterygii</taxon>
        <taxon>Polypteriformes</taxon>
        <taxon>Polypteridae</taxon>
        <taxon>Erpetoichthys</taxon>
    </lineage>
</organism>
<protein>
    <recommendedName>
        <fullName evidence="14">Olfactory receptor</fullName>
    </recommendedName>
</protein>
<evidence type="ECO:0000256" key="13">
    <source>
        <dbReference type="RuleBase" id="RU000688"/>
    </source>
</evidence>
<evidence type="ECO:0000256" key="12">
    <source>
        <dbReference type="ARBA" id="ARBA00023224"/>
    </source>
</evidence>
<reference evidence="16" key="3">
    <citation type="submission" date="2025-09" db="UniProtKB">
        <authorList>
            <consortium name="Ensembl"/>
        </authorList>
    </citation>
    <scope>IDENTIFICATION</scope>
</reference>
<dbReference type="PROSITE" id="PS50262">
    <property type="entry name" value="G_PROTEIN_RECEP_F1_2"/>
    <property type="match status" value="1"/>
</dbReference>
<accession>A0A8C4RUV9</accession>
<dbReference type="InterPro" id="IPR000276">
    <property type="entry name" value="GPCR_Rhodpsn"/>
</dbReference>
<feature type="transmembrane region" description="Helical" evidence="14">
    <location>
        <begin position="236"/>
        <end position="252"/>
    </location>
</feature>
<keyword evidence="3 14" id="KW-0716">Sensory transduction</keyword>
<dbReference type="InterPro" id="IPR000725">
    <property type="entry name" value="Olfact_rcpt"/>
</dbReference>
<evidence type="ECO:0000256" key="9">
    <source>
        <dbReference type="ARBA" id="ARBA00023157"/>
    </source>
</evidence>
<keyword evidence="5 14" id="KW-0552">Olfaction</keyword>
<evidence type="ECO:0000313" key="17">
    <source>
        <dbReference type="Proteomes" id="UP000694620"/>
    </source>
</evidence>
<dbReference type="GO" id="GO:0005549">
    <property type="term" value="F:odorant binding"/>
    <property type="evidence" value="ECO:0007669"/>
    <property type="project" value="TreeGrafter"/>
</dbReference>
<evidence type="ECO:0000256" key="8">
    <source>
        <dbReference type="ARBA" id="ARBA00023136"/>
    </source>
</evidence>
<evidence type="ECO:0000256" key="3">
    <source>
        <dbReference type="ARBA" id="ARBA00022606"/>
    </source>
</evidence>
<feature type="transmembrane region" description="Helical" evidence="14">
    <location>
        <begin position="142"/>
        <end position="164"/>
    </location>
</feature>
<dbReference type="Gene3D" id="1.20.1070.10">
    <property type="entry name" value="Rhodopsin 7-helix transmembrane proteins"/>
    <property type="match status" value="1"/>
</dbReference>
<dbReference type="GO" id="GO:0005886">
    <property type="term" value="C:plasma membrane"/>
    <property type="evidence" value="ECO:0007669"/>
    <property type="project" value="UniProtKB-SubCell"/>
</dbReference>
<keyword evidence="2 14" id="KW-1003">Cell membrane</keyword>
<keyword evidence="10 13" id="KW-0675">Receptor</keyword>
<evidence type="ECO:0000256" key="7">
    <source>
        <dbReference type="ARBA" id="ARBA00023040"/>
    </source>
</evidence>
<dbReference type="FunFam" id="1.20.1070.10:FF:000024">
    <property type="entry name" value="Olfactory receptor"/>
    <property type="match status" value="1"/>
</dbReference>
<evidence type="ECO:0000256" key="14">
    <source>
        <dbReference type="RuleBase" id="RU363047"/>
    </source>
</evidence>
<dbReference type="AlphaFoldDB" id="A0A8C4RUV9"/>
<keyword evidence="4 13" id="KW-0812">Transmembrane</keyword>
<evidence type="ECO:0000256" key="11">
    <source>
        <dbReference type="ARBA" id="ARBA00023180"/>
    </source>
</evidence>
<dbReference type="PANTHER" id="PTHR26451:SF847">
    <property type="entry name" value="ODORANT RECEPTOR-RELATED"/>
    <property type="match status" value="1"/>
</dbReference>